<dbReference type="InParanoid" id="A0A1X7V491"/>
<organism evidence="1">
    <name type="scientific">Amphimedon queenslandica</name>
    <name type="common">Sponge</name>
    <dbReference type="NCBI Taxonomy" id="400682"/>
    <lineage>
        <taxon>Eukaryota</taxon>
        <taxon>Metazoa</taxon>
        <taxon>Porifera</taxon>
        <taxon>Demospongiae</taxon>
        <taxon>Heteroscleromorpha</taxon>
        <taxon>Haplosclerida</taxon>
        <taxon>Niphatidae</taxon>
        <taxon>Amphimedon</taxon>
    </lineage>
</organism>
<accession>A0A1X7V491</accession>
<dbReference type="AlphaFoldDB" id="A0A1X7V491"/>
<reference evidence="1" key="1">
    <citation type="submission" date="2017-05" db="UniProtKB">
        <authorList>
            <consortium name="EnsemblMetazoa"/>
        </authorList>
    </citation>
    <scope>IDENTIFICATION</scope>
</reference>
<proteinExistence type="predicted"/>
<protein>
    <submittedName>
        <fullName evidence="1">Uncharacterized protein</fullName>
    </submittedName>
</protein>
<sequence>MSTDLITYLNFIAGLENATDSQLQDVIDERAQFILLGKSDMMTSIDSSIDSVFDKIDTLAKQLEEEEIAEESVKLAEDAAAVAAIWSFGLSMAAFAALAATDAALKAEIKAKEDDLNDHLSSADQDIADKVGGSCSQYITLTKKNNDFIKALSPAGLTPQTARSYLYNYMDYISRNGGVGLDNFKKYIEVARLTKDDANINSIYDILDEFSLSDDQGEEQIQKALQNIAATGINTEYLQFARAFTYGIWIYKMKISSKAINTAAEDAGIPPEEVEGSVLENMDIMGKAMATFTIVMSVVDAALNVYNIVKTVERYEANVKVFADARGQYKEFYQNLYDASVQYNQNLSSN</sequence>
<evidence type="ECO:0000313" key="1">
    <source>
        <dbReference type="EnsemblMetazoa" id="Aqu2.1.34367_001"/>
    </source>
</evidence>
<dbReference type="EnsemblMetazoa" id="Aqu2.1.34367_001">
    <property type="protein sequence ID" value="Aqu2.1.34367_001"/>
    <property type="gene ID" value="Aqu2.1.34367"/>
</dbReference>
<name>A0A1X7V491_AMPQE</name>